<evidence type="ECO:0000313" key="2">
    <source>
        <dbReference type="Proteomes" id="UP000236291"/>
    </source>
</evidence>
<protein>
    <submittedName>
        <fullName evidence="1">Uncharacterized protein</fullName>
    </submittedName>
</protein>
<dbReference type="AlphaFoldDB" id="A0A2K3PIF8"/>
<reference evidence="1 2" key="1">
    <citation type="journal article" date="2014" name="Am. J. Bot.">
        <title>Genome assembly and annotation for red clover (Trifolium pratense; Fabaceae).</title>
        <authorList>
            <person name="Istvanek J."/>
            <person name="Jaros M."/>
            <person name="Krenek A."/>
            <person name="Repkova J."/>
        </authorList>
    </citation>
    <scope>NUCLEOTIDE SEQUENCE [LARGE SCALE GENOMIC DNA]</scope>
    <source>
        <strain evidence="2">cv. Tatra</strain>
        <tissue evidence="1">Young leaves</tissue>
    </source>
</reference>
<accession>A0A2K3PIF8</accession>
<proteinExistence type="predicted"/>
<comment type="caution">
    <text evidence="1">The sequence shown here is derived from an EMBL/GenBank/DDBJ whole genome shotgun (WGS) entry which is preliminary data.</text>
</comment>
<dbReference type="Proteomes" id="UP000236291">
    <property type="component" value="Unassembled WGS sequence"/>
</dbReference>
<sequence length="138" mass="16151">MKLSKSNNGYSWEEAYKRHRLIGCAKEQNTIWYDIIHRRYGELYHLSSDKHIKVENAGNWENNKWEWKMKWSRNLTANECTSTSEMLQILSGFAPDSSAVDSLLWLHNPEEGFTVRLCFSELIFLQNEALADTFSKGD</sequence>
<reference evidence="1 2" key="2">
    <citation type="journal article" date="2017" name="Front. Plant Sci.">
        <title>Gene Classification and Mining of Molecular Markers Useful in Red Clover (Trifolium pratense) Breeding.</title>
        <authorList>
            <person name="Istvanek J."/>
            <person name="Dluhosova J."/>
            <person name="Dluhos P."/>
            <person name="Patkova L."/>
            <person name="Nedelnik J."/>
            <person name="Repkova J."/>
        </authorList>
    </citation>
    <scope>NUCLEOTIDE SEQUENCE [LARGE SCALE GENOMIC DNA]</scope>
    <source>
        <strain evidence="2">cv. Tatra</strain>
        <tissue evidence="1">Young leaves</tissue>
    </source>
</reference>
<organism evidence="1 2">
    <name type="scientific">Trifolium pratense</name>
    <name type="common">Red clover</name>
    <dbReference type="NCBI Taxonomy" id="57577"/>
    <lineage>
        <taxon>Eukaryota</taxon>
        <taxon>Viridiplantae</taxon>
        <taxon>Streptophyta</taxon>
        <taxon>Embryophyta</taxon>
        <taxon>Tracheophyta</taxon>
        <taxon>Spermatophyta</taxon>
        <taxon>Magnoliopsida</taxon>
        <taxon>eudicotyledons</taxon>
        <taxon>Gunneridae</taxon>
        <taxon>Pentapetalae</taxon>
        <taxon>rosids</taxon>
        <taxon>fabids</taxon>
        <taxon>Fabales</taxon>
        <taxon>Fabaceae</taxon>
        <taxon>Papilionoideae</taxon>
        <taxon>50 kb inversion clade</taxon>
        <taxon>NPAAA clade</taxon>
        <taxon>Hologalegina</taxon>
        <taxon>IRL clade</taxon>
        <taxon>Trifolieae</taxon>
        <taxon>Trifolium</taxon>
    </lineage>
</organism>
<dbReference type="EMBL" id="ASHM01007357">
    <property type="protein sequence ID" value="PNY15058.1"/>
    <property type="molecule type" value="Genomic_DNA"/>
</dbReference>
<name>A0A2K3PIF8_TRIPR</name>
<dbReference type="PANTHER" id="PTHR36617">
    <property type="entry name" value="PROTEIN, PUTATIVE-RELATED"/>
    <property type="match status" value="1"/>
</dbReference>
<gene>
    <name evidence="1" type="ORF">L195_g011748</name>
</gene>
<dbReference type="PANTHER" id="PTHR36617:SF15">
    <property type="entry name" value="REVERSE TRANSCRIPTASE ZINC-BINDING DOMAIN-CONTAINING PROTEIN"/>
    <property type="match status" value="1"/>
</dbReference>
<evidence type="ECO:0000313" key="1">
    <source>
        <dbReference type="EMBL" id="PNY15058.1"/>
    </source>
</evidence>